<protein>
    <submittedName>
        <fullName evidence="2">Uncharacterized protein</fullName>
    </submittedName>
</protein>
<accession>H3ND90</accession>
<gene>
    <name evidence="2" type="ORF">HMPREF9703_00580</name>
</gene>
<keyword evidence="3" id="KW-1185">Reference proteome</keyword>
<evidence type="ECO:0000313" key="2">
    <source>
        <dbReference type="EMBL" id="EHR34309.1"/>
    </source>
</evidence>
<evidence type="ECO:0000313" key="3">
    <source>
        <dbReference type="Proteomes" id="UP000003599"/>
    </source>
</evidence>
<dbReference type="Proteomes" id="UP000003599">
    <property type="component" value="Unassembled WGS sequence"/>
</dbReference>
<evidence type="ECO:0000256" key="1">
    <source>
        <dbReference type="SAM" id="Phobius"/>
    </source>
</evidence>
<dbReference type="GeneID" id="42694043"/>
<dbReference type="RefSeq" id="WP_004635451.1">
    <property type="nucleotide sequence ID" value="NZ_JH601103.1"/>
</dbReference>
<dbReference type="HOGENOM" id="CLU_2166959_0_0_9"/>
<reference evidence="2 3" key="1">
    <citation type="submission" date="2012-01" db="EMBL/GenBank/DDBJ databases">
        <title>The Genome Sequence of Dolosigranulum pigrum ATCC 51524.</title>
        <authorList>
            <consortium name="The Broad Institute Genome Sequencing Platform"/>
            <person name="Earl A."/>
            <person name="Ward D."/>
            <person name="Feldgarden M."/>
            <person name="Gevers D."/>
            <person name="Huys G."/>
            <person name="Young S.K."/>
            <person name="Zeng Q."/>
            <person name="Gargeya S."/>
            <person name="Fitzgerald M."/>
            <person name="Haas B."/>
            <person name="Abouelleil A."/>
            <person name="Alvarado L."/>
            <person name="Arachchi H.M."/>
            <person name="Berlin A."/>
            <person name="Chapman S.B."/>
            <person name="Gearin G."/>
            <person name="Goldberg J."/>
            <person name="Griggs A."/>
            <person name="Gujja S."/>
            <person name="Hansen M."/>
            <person name="Heiman D."/>
            <person name="Howarth C."/>
            <person name="Larimer J."/>
            <person name="Lui A."/>
            <person name="MacDonald P.J.P."/>
            <person name="McCowen C."/>
            <person name="Montmayeur A."/>
            <person name="Murphy C."/>
            <person name="Neiman D."/>
            <person name="Pearson M."/>
            <person name="Priest M."/>
            <person name="Roberts A."/>
            <person name="Saif S."/>
            <person name="Shea T."/>
            <person name="Sisk P."/>
            <person name="Stolte C."/>
            <person name="Sykes S."/>
            <person name="Wortman J."/>
            <person name="Nusbaum C."/>
            <person name="Birren B."/>
        </authorList>
    </citation>
    <scope>NUCLEOTIDE SEQUENCE [LARGE SCALE GENOMIC DNA]</scope>
    <source>
        <strain evidence="2 3">ATCC 51524</strain>
    </source>
</reference>
<name>H3ND90_9LACT</name>
<feature type="transmembrane region" description="Helical" evidence="1">
    <location>
        <begin position="14"/>
        <end position="34"/>
    </location>
</feature>
<proteinExistence type="predicted"/>
<feature type="transmembrane region" description="Helical" evidence="1">
    <location>
        <begin position="85"/>
        <end position="104"/>
    </location>
</feature>
<comment type="caution">
    <text evidence="2">The sequence shown here is derived from an EMBL/GenBank/DDBJ whole genome shotgun (WGS) entry which is preliminary data.</text>
</comment>
<keyword evidence="1" id="KW-0472">Membrane</keyword>
<dbReference type="EMBL" id="AGEF01000005">
    <property type="protein sequence ID" value="EHR34309.1"/>
    <property type="molecule type" value="Genomic_DNA"/>
</dbReference>
<feature type="transmembrane region" description="Helical" evidence="1">
    <location>
        <begin position="46"/>
        <end position="65"/>
    </location>
</feature>
<keyword evidence="1" id="KW-1133">Transmembrane helix</keyword>
<organism evidence="2 3">
    <name type="scientific">Dolosigranulum pigrum ATCC 51524</name>
    <dbReference type="NCBI Taxonomy" id="883103"/>
    <lineage>
        <taxon>Bacteria</taxon>
        <taxon>Bacillati</taxon>
        <taxon>Bacillota</taxon>
        <taxon>Bacilli</taxon>
        <taxon>Lactobacillales</taxon>
        <taxon>Carnobacteriaceae</taxon>
        <taxon>Dolosigranulum</taxon>
    </lineage>
</organism>
<dbReference type="AlphaFoldDB" id="H3ND90"/>
<sequence length="110" mass="12759">MNISVYLLYEEHTLLVYMIVPFIGYVFSYFNLILSIPSYYKFEVGGSNAMSIVFLAFIMLLVYLIREIDIKYVNIIMRINPTIHALVFLTIVLGVFILSIVVSIKSFNFK</sequence>
<keyword evidence="1" id="KW-0812">Transmembrane</keyword>